<proteinExistence type="evidence at transcript level"/>
<accession>C0HGG8</accession>
<organism evidence="1">
    <name type="scientific">Zea mays</name>
    <name type="common">Maize</name>
    <dbReference type="NCBI Taxonomy" id="4577"/>
    <lineage>
        <taxon>Eukaryota</taxon>
        <taxon>Viridiplantae</taxon>
        <taxon>Streptophyta</taxon>
        <taxon>Embryophyta</taxon>
        <taxon>Tracheophyta</taxon>
        <taxon>Spermatophyta</taxon>
        <taxon>Magnoliopsida</taxon>
        <taxon>Liliopsida</taxon>
        <taxon>Poales</taxon>
        <taxon>Poaceae</taxon>
        <taxon>PACMAD clade</taxon>
        <taxon>Panicoideae</taxon>
        <taxon>Andropogonodae</taxon>
        <taxon>Andropogoneae</taxon>
        <taxon>Tripsacinae</taxon>
        <taxon>Zea</taxon>
    </lineage>
</organism>
<sequence length="220" mass="24109">MPPPAGRALRCSHRRSRPRQCSLLANAARSLRALPCSRPLHGRQAGTGAPLFPALALYMEGKPAPKSLLARPLHGRQAGAQIAARPPSTWKASWHPNHCSRTGSACSLLANAARSAPRSPCSRPLHGRWSRCCSRSACTATAAPTASGDASARSKASRMWCWRPMPRTRWRSRAPWTYRTWSPTSQQGPSSWHMIYGMDLNTDKGLLLVADNFGFLYLVD</sequence>
<dbReference type="KEGG" id="zma:100381503"/>
<reference evidence="1" key="1">
    <citation type="journal article" date="2009" name="PLoS Genet.">
        <title>Sequencing, mapping, and analysis of 27,455 maize full-length cDNAs.</title>
        <authorList>
            <person name="Soderlund C."/>
            <person name="Descour A."/>
            <person name="Kudrna D."/>
            <person name="Bomhoff M."/>
            <person name="Boyd L."/>
            <person name="Currie J."/>
            <person name="Angelova A."/>
            <person name="Collura K."/>
            <person name="Wissotski M."/>
            <person name="Ashley E."/>
            <person name="Morrow D."/>
            <person name="Fernandes J."/>
            <person name="Walbot V."/>
            <person name="Yu Y."/>
        </authorList>
    </citation>
    <scope>NUCLEOTIDE SEQUENCE</scope>
    <source>
        <strain evidence="1">B73</strain>
    </source>
</reference>
<dbReference type="OrthoDB" id="10614906at2759"/>
<dbReference type="GeneID" id="100381503"/>
<name>C0HGG8_MAIZE</name>
<dbReference type="RefSeq" id="NP_001167805.1">
    <property type="nucleotide sequence ID" value="NM_001174334.1"/>
</dbReference>
<evidence type="ECO:0000313" key="1">
    <source>
        <dbReference type="EMBL" id="ACN26121.1"/>
    </source>
</evidence>
<dbReference type="EMBL" id="BT061424">
    <property type="protein sequence ID" value="ACN26121.1"/>
    <property type="molecule type" value="mRNA"/>
</dbReference>
<dbReference type="AlphaFoldDB" id="C0HGG8"/>
<protein>
    <submittedName>
        <fullName evidence="1">Uncharacterized protein</fullName>
    </submittedName>
</protein>